<evidence type="ECO:0000313" key="5">
    <source>
        <dbReference type="Proteomes" id="UP000320513"/>
    </source>
</evidence>
<dbReference type="Pfam" id="PF00823">
    <property type="entry name" value="PPE"/>
    <property type="match status" value="1"/>
</dbReference>
<dbReference type="Proteomes" id="UP000320513">
    <property type="component" value="Unassembled WGS sequence"/>
</dbReference>
<organism evidence="4 5">
    <name type="scientific">Mycobacterium helveticum</name>
    <dbReference type="NCBI Taxonomy" id="2592811"/>
    <lineage>
        <taxon>Bacteria</taxon>
        <taxon>Bacillati</taxon>
        <taxon>Actinomycetota</taxon>
        <taxon>Actinomycetes</taxon>
        <taxon>Mycobacteriales</taxon>
        <taxon>Mycobacteriaceae</taxon>
        <taxon>Mycobacterium</taxon>
    </lineage>
</organism>
<keyword evidence="5" id="KW-1185">Reference proteome</keyword>
<feature type="domain" description="PPE" evidence="2">
    <location>
        <begin position="2"/>
        <end position="164"/>
    </location>
</feature>
<dbReference type="FunFam" id="1.20.1260.20:FF:000001">
    <property type="entry name" value="PPE family protein PPE41"/>
    <property type="match status" value="1"/>
</dbReference>
<dbReference type="EMBL" id="VMQU01000231">
    <property type="protein sequence ID" value="TVS77329.1"/>
    <property type="molecule type" value="Genomic_DNA"/>
</dbReference>
<dbReference type="GO" id="GO:0052572">
    <property type="term" value="P:response to host immune response"/>
    <property type="evidence" value="ECO:0007669"/>
    <property type="project" value="TreeGrafter"/>
</dbReference>
<dbReference type="Pfam" id="PF12484">
    <property type="entry name" value="PPE-SVP"/>
    <property type="match status" value="1"/>
</dbReference>
<accession>A0A557WVN7</accession>
<reference evidence="4 5" key="1">
    <citation type="submission" date="2019-07" db="EMBL/GenBank/DDBJ databases">
        <title>New Mycobacterium species.</title>
        <authorList>
            <person name="Tortoli E."/>
            <person name="Ghielmetti G."/>
            <person name="Friedel U."/>
            <person name="Trovato A."/>
        </authorList>
    </citation>
    <scope>NUCLEOTIDE SEQUENCE [LARGE SCALE GENOMIC DNA]</scope>
    <source>
        <strain evidence="4 5">16-83</strain>
    </source>
</reference>
<name>A0A557WVN7_9MYCO</name>
<dbReference type="PANTHER" id="PTHR46766:SF1">
    <property type="entry name" value="GLUTAMINE-RICH PROTEIN 2"/>
    <property type="match status" value="1"/>
</dbReference>
<feature type="domain" description="PPE family C-terminal" evidence="3">
    <location>
        <begin position="309"/>
        <end position="384"/>
    </location>
</feature>
<protein>
    <submittedName>
        <fullName evidence="4">PPE family protein</fullName>
    </submittedName>
</protein>
<evidence type="ECO:0000313" key="4">
    <source>
        <dbReference type="EMBL" id="TVS77329.1"/>
    </source>
</evidence>
<sequence>MDFGALPPEINSGRMYTGPGSGPMMAAAEAWDGLAAELHSAASRYSAAISGLTAKWQGASALTMAAAAAPYVAWLTGTAVQAEQAASRARAAAAAYETAFAATVPPAAITANRAQLLTLVATNFFGQNTPAIMATQAQYMEMWAQDAAAMYGYAGSSASAATLTPFGSPPRTTEPAGTVGQAAAVAQAAGTRVEAQTLPQLMSVVPSSLHGLAGPVAAAAPAATTPSATAPQSLASALNSLLASASGPLSPLSYFGSFGAPELLGVQAYLLPQAGVNLTDAMAKVGAAPSAAGVVGAISQPGALGSAVTAGMGRAGFVTGLSVPQGWAMAAPAVKPVAAVFADPGPAGAAAAAATQGEGNLFGNVALSSLAARAAAGTGGTAARSAGGAGAAVGDAAAGPVNIFIIPAIPPQV</sequence>
<dbReference type="PANTHER" id="PTHR46766">
    <property type="entry name" value="GLUTAMINE-RICH PROTEIN 2"/>
    <property type="match status" value="1"/>
</dbReference>
<dbReference type="InterPro" id="IPR022171">
    <property type="entry name" value="PPE_C"/>
</dbReference>
<dbReference type="RefSeq" id="WP_144957257.1">
    <property type="nucleotide sequence ID" value="NZ_VMQU01000231.1"/>
</dbReference>
<gene>
    <name evidence="4" type="ORF">FPZ47_26910</name>
</gene>
<comment type="caution">
    <text evidence="4">The sequence shown here is derived from an EMBL/GenBank/DDBJ whole genome shotgun (WGS) entry which is preliminary data.</text>
</comment>
<dbReference type="AlphaFoldDB" id="A0A557WVN7"/>
<evidence type="ECO:0000256" key="1">
    <source>
        <dbReference type="ARBA" id="ARBA00010652"/>
    </source>
</evidence>
<evidence type="ECO:0000259" key="3">
    <source>
        <dbReference type="Pfam" id="PF12484"/>
    </source>
</evidence>
<dbReference type="InterPro" id="IPR038332">
    <property type="entry name" value="PPE_sf"/>
</dbReference>
<evidence type="ECO:0000259" key="2">
    <source>
        <dbReference type="Pfam" id="PF00823"/>
    </source>
</evidence>
<proteinExistence type="inferred from homology"/>
<comment type="similarity">
    <text evidence="1">Belongs to the mycobacterial PPE family.</text>
</comment>
<dbReference type="Gene3D" id="1.20.1260.20">
    <property type="entry name" value="PPE superfamily"/>
    <property type="match status" value="1"/>
</dbReference>
<dbReference type="InterPro" id="IPR000030">
    <property type="entry name" value="PPE_dom"/>
</dbReference>
<dbReference type="SUPFAM" id="SSF140459">
    <property type="entry name" value="PE/PPE dimer-like"/>
    <property type="match status" value="1"/>
</dbReference>
<dbReference type="OrthoDB" id="4753903at2"/>